<reference evidence="1 2" key="1">
    <citation type="submission" date="2017-09" db="EMBL/GenBank/DDBJ databases">
        <title>Large-scale bioinformatics analysis of Bacillus genomes uncovers conserved roles of natural products in bacterial physiology.</title>
        <authorList>
            <consortium name="Agbiome Team Llc"/>
            <person name="Bleich R.M."/>
            <person name="Grubbs K.J."/>
            <person name="Santa Maria K.C."/>
            <person name="Allen S.E."/>
            <person name="Farag S."/>
            <person name="Shank E.A."/>
            <person name="Bowers A."/>
        </authorList>
    </citation>
    <scope>NUCLEOTIDE SEQUENCE [LARGE SCALE GENOMIC DNA]</scope>
    <source>
        <strain evidence="1 2">AFS009893</strain>
    </source>
</reference>
<evidence type="ECO:0000313" key="2">
    <source>
        <dbReference type="Proteomes" id="UP000219775"/>
    </source>
</evidence>
<dbReference type="SUPFAM" id="SSF140500">
    <property type="entry name" value="BAS1536-like"/>
    <property type="match status" value="1"/>
</dbReference>
<organism evidence="1 2">
    <name type="scientific">Bacillus pseudomycoides</name>
    <dbReference type="NCBI Taxonomy" id="64104"/>
    <lineage>
        <taxon>Bacteria</taxon>
        <taxon>Bacillati</taxon>
        <taxon>Bacillota</taxon>
        <taxon>Bacilli</taxon>
        <taxon>Bacillales</taxon>
        <taxon>Bacillaceae</taxon>
        <taxon>Bacillus</taxon>
        <taxon>Bacillus cereus group</taxon>
    </lineage>
</organism>
<dbReference type="PANTHER" id="PTHR41263:SF1">
    <property type="entry name" value="ASPARTYL-PHOSPHATE PHOSPHATASE YISI"/>
    <property type="match status" value="1"/>
</dbReference>
<sequence>MELTLLHSLIEGKKNELVQLAIKYGMNHEKVLSLSQELDYLIFRFMKKQNRILS</sequence>
<name>A0A2C3WNQ9_9BACI</name>
<dbReference type="RefSeq" id="WP_097796052.1">
    <property type="nucleotide sequence ID" value="NZ_NUAS01000103.1"/>
</dbReference>
<dbReference type="GO" id="GO:0043937">
    <property type="term" value="P:regulation of sporulation"/>
    <property type="evidence" value="ECO:0007669"/>
    <property type="project" value="InterPro"/>
</dbReference>
<comment type="caution">
    <text evidence="1">The sequence shown here is derived from an EMBL/GenBank/DDBJ whole genome shotgun (WGS) entry which is preliminary data.</text>
</comment>
<dbReference type="Gene3D" id="4.10.280.10">
    <property type="entry name" value="Helix-loop-helix DNA-binding domain"/>
    <property type="match status" value="1"/>
</dbReference>
<dbReference type="EMBL" id="NUDP01000114">
    <property type="protein sequence ID" value="PEM65449.1"/>
    <property type="molecule type" value="Genomic_DNA"/>
</dbReference>
<gene>
    <name evidence="1" type="ORF">CN613_24975</name>
</gene>
<dbReference type="InterPro" id="IPR018540">
    <property type="entry name" value="Spo0E-like"/>
</dbReference>
<dbReference type="InterPro" id="IPR037208">
    <property type="entry name" value="Spo0E-like_sf"/>
</dbReference>
<evidence type="ECO:0000313" key="1">
    <source>
        <dbReference type="EMBL" id="PEM65449.1"/>
    </source>
</evidence>
<proteinExistence type="predicted"/>
<dbReference type="InterPro" id="IPR053028">
    <property type="entry name" value="Spo0E-like_phosphatase"/>
</dbReference>
<dbReference type="AlphaFoldDB" id="A0A2C3WNQ9"/>
<dbReference type="InterPro" id="IPR036638">
    <property type="entry name" value="HLH_DNA-bd_sf"/>
</dbReference>
<dbReference type="PANTHER" id="PTHR41263">
    <property type="entry name" value="ASPARTYL-PHOSPHATE PHOSPHATASE YISI"/>
    <property type="match status" value="1"/>
</dbReference>
<protein>
    <submittedName>
        <fullName evidence="1">Spo0E family sporulation regulatory protein-aspartic acid phosphatase</fullName>
    </submittedName>
</protein>
<dbReference type="GO" id="GO:0046983">
    <property type="term" value="F:protein dimerization activity"/>
    <property type="evidence" value="ECO:0007669"/>
    <property type="project" value="InterPro"/>
</dbReference>
<accession>A0A2C3WNQ9</accession>
<dbReference type="Pfam" id="PF09388">
    <property type="entry name" value="SpoOE-like"/>
    <property type="match status" value="1"/>
</dbReference>
<dbReference type="Proteomes" id="UP000219775">
    <property type="component" value="Unassembled WGS sequence"/>
</dbReference>